<organism evidence="3 4">
    <name type="scientific">Colletotrichum nymphaeae SA-01</name>
    <dbReference type="NCBI Taxonomy" id="1460502"/>
    <lineage>
        <taxon>Eukaryota</taxon>
        <taxon>Fungi</taxon>
        <taxon>Dikarya</taxon>
        <taxon>Ascomycota</taxon>
        <taxon>Pezizomycotina</taxon>
        <taxon>Sordariomycetes</taxon>
        <taxon>Hypocreomycetidae</taxon>
        <taxon>Glomerellales</taxon>
        <taxon>Glomerellaceae</taxon>
        <taxon>Colletotrichum</taxon>
        <taxon>Colletotrichum acutatum species complex</taxon>
    </lineage>
</organism>
<evidence type="ECO:0000313" key="3">
    <source>
        <dbReference type="EMBL" id="KXH49411.1"/>
    </source>
</evidence>
<keyword evidence="4" id="KW-1185">Reference proteome</keyword>
<evidence type="ECO:0000256" key="2">
    <source>
        <dbReference type="SAM" id="Phobius"/>
    </source>
</evidence>
<protein>
    <submittedName>
        <fullName evidence="3">Uncharacterized protein</fullName>
    </submittedName>
</protein>
<feature type="transmembrane region" description="Helical" evidence="2">
    <location>
        <begin position="6"/>
        <end position="26"/>
    </location>
</feature>
<gene>
    <name evidence="3" type="ORF">CNYM01_08272</name>
</gene>
<keyword evidence="2" id="KW-0812">Transmembrane</keyword>
<proteinExistence type="predicted"/>
<accession>A0A135TMX4</accession>
<dbReference type="EMBL" id="JEMN01001072">
    <property type="protein sequence ID" value="KXH49411.1"/>
    <property type="molecule type" value="Genomic_DNA"/>
</dbReference>
<dbReference type="AlphaFoldDB" id="A0A135TMX4"/>
<name>A0A135TMX4_9PEZI</name>
<evidence type="ECO:0000313" key="4">
    <source>
        <dbReference type="Proteomes" id="UP000070054"/>
    </source>
</evidence>
<keyword evidence="2" id="KW-1133">Transmembrane helix</keyword>
<sequence>MDTIRSASLLLLFCPPLVWVWVWVLLRSPLQKAARRLLTLISPDAAWTDMDESSQNVDSPDLARRKRTRGPNKDRDSSAPPSTIHAARARNKRLLTPRTVISHRAAQPFLPTPHLPDSPITYTAQGDWSLTPKTTIDEPVDDIGEAQARRRTYGRRKATRRLINKTVATDQTARFGKADS</sequence>
<evidence type="ECO:0000256" key="1">
    <source>
        <dbReference type="SAM" id="MobiDB-lite"/>
    </source>
</evidence>
<reference evidence="3 4" key="1">
    <citation type="submission" date="2014-02" db="EMBL/GenBank/DDBJ databases">
        <title>The genome sequence of Colletotrichum nymphaeae SA-01.</title>
        <authorList>
            <person name="Baroncelli R."/>
            <person name="Thon M.R."/>
        </authorList>
    </citation>
    <scope>NUCLEOTIDE SEQUENCE [LARGE SCALE GENOMIC DNA]</scope>
    <source>
        <strain evidence="3 4">SA-01</strain>
    </source>
</reference>
<keyword evidence="2" id="KW-0472">Membrane</keyword>
<dbReference type="Proteomes" id="UP000070054">
    <property type="component" value="Unassembled WGS sequence"/>
</dbReference>
<comment type="caution">
    <text evidence="3">The sequence shown here is derived from an EMBL/GenBank/DDBJ whole genome shotgun (WGS) entry which is preliminary data.</text>
</comment>
<feature type="region of interest" description="Disordered" evidence="1">
    <location>
        <begin position="50"/>
        <end position="85"/>
    </location>
</feature>